<dbReference type="Gene3D" id="3.40.630.10">
    <property type="entry name" value="Zn peptidases"/>
    <property type="match status" value="1"/>
</dbReference>
<dbReference type="GO" id="GO:0030145">
    <property type="term" value="F:manganese ion binding"/>
    <property type="evidence" value="ECO:0007669"/>
    <property type="project" value="InterPro"/>
</dbReference>
<evidence type="ECO:0000256" key="7">
    <source>
        <dbReference type="ARBA" id="ARBA00022801"/>
    </source>
</evidence>
<feature type="compositionally biased region" description="Low complexity" evidence="8">
    <location>
        <begin position="642"/>
        <end position="675"/>
    </location>
</feature>
<keyword evidence="11" id="KW-1185">Reference proteome</keyword>
<sequence length="783" mass="80075">MSPPMPGQSFPCVPPTGHRTYGSTLRTQAPSSDSKVALEPDSLPEVKVVGGVAPQAWEGELLLLAVTEEDVAMEGDAGQLRSERLKALDTEAGGALLDCVAGGGFEGKQGSHSKVVRLGAGSGVRARYVGLLGLGKAAKVAASADWGTSCFKALGTTAASVAKAQRVQRAALAVLEPPSCNSDAGKASALTQIASGLLLGGYESSRFKSKKSPTASKLAALDVLSGGLAAPLAVSEEYLVEAPPNICTPTHLAEAAQHVASLFPDTMQLKVLEKQDCAAMNMGLYLGVAEASDEPPKFIHLTYTAPGEGPKKSMALVGKGLTFDSGGYNLKAGPGSMIEIMKFDMGGAAATLGAARIIGHLAPPGVQVHFIIAACENMVAGHGLRPGDILTSASGKTVEVNNTDAEGRLTLADALWYAQEKCGATTVVDTATLTGACIIALGGDIAGLFTPSDAMAAALSAAAKTTGEKVWRMPMEPGYWEVMKSPCADMKNAGSRGGGSITAALFLQQYVNEGVEWAHLDIAGPVWDEKAGLPTGYGAALSGLTTDDARLAGSTGRQCCALSSCVNTLAAGLQPQGQGYNELKLGVMRMNAMRTSDTVSYFDKTASASGKHARAPLAGFNHPPNGASSANGQGKKKKKGAENGSSAGANGPTAAAPAASGMGNGAVNGNHAGNGLDDRSRDQDEGCDLGYGYTLPGFSSLPPPIQADVPPMYWSPAQLALLEEERQQLWYLHCQSMNATGFNAMDAAPSSDGGPAVASAPAPAASARKASNAMKPEDRQKAS</sequence>
<keyword evidence="5" id="KW-0031">Aminopeptidase</keyword>
<evidence type="ECO:0000256" key="1">
    <source>
        <dbReference type="ARBA" id="ARBA00000135"/>
    </source>
</evidence>
<dbReference type="Pfam" id="PF00883">
    <property type="entry name" value="Peptidase_M17"/>
    <property type="match status" value="1"/>
</dbReference>
<dbReference type="NCBIfam" id="NF002076">
    <property type="entry name" value="PRK00913.2-3"/>
    <property type="match status" value="1"/>
</dbReference>
<comment type="catalytic activity">
    <reaction evidence="1">
        <text>Release of an N-terminal amino acid, Xaa-|-Yaa-, in which Xaa is preferably Leu, but may be other amino acids including Pro although not Arg or Lys, and Yaa may be Pro. Amino acid amides and methyl esters are also readily hydrolyzed, but rates on arylamides are exceedingly low.</text>
        <dbReference type="EC" id="3.4.11.1"/>
    </reaction>
</comment>
<evidence type="ECO:0000313" key="10">
    <source>
        <dbReference type="EMBL" id="GFH26675.1"/>
    </source>
</evidence>
<dbReference type="PANTHER" id="PTHR11963">
    <property type="entry name" value="LEUCINE AMINOPEPTIDASE-RELATED"/>
    <property type="match status" value="1"/>
</dbReference>
<evidence type="ECO:0000256" key="8">
    <source>
        <dbReference type="SAM" id="MobiDB-lite"/>
    </source>
</evidence>
<evidence type="ECO:0000313" key="11">
    <source>
        <dbReference type="Proteomes" id="UP000485058"/>
    </source>
</evidence>
<dbReference type="PROSITE" id="PS00631">
    <property type="entry name" value="CYTOSOL_AP"/>
    <property type="match status" value="1"/>
</dbReference>
<dbReference type="CDD" id="cd00433">
    <property type="entry name" value="Peptidase_M17"/>
    <property type="match status" value="1"/>
</dbReference>
<feature type="domain" description="Cytosol aminopeptidase" evidence="9">
    <location>
        <begin position="402"/>
        <end position="409"/>
    </location>
</feature>
<dbReference type="InterPro" id="IPR008283">
    <property type="entry name" value="Peptidase_M17_N"/>
</dbReference>
<evidence type="ECO:0000256" key="6">
    <source>
        <dbReference type="ARBA" id="ARBA00022670"/>
    </source>
</evidence>
<comment type="catalytic activity">
    <reaction evidence="2">
        <text>Release of N-terminal proline from a peptide.</text>
        <dbReference type="EC" id="3.4.11.5"/>
    </reaction>
</comment>
<evidence type="ECO:0000256" key="4">
    <source>
        <dbReference type="ARBA" id="ARBA00011867"/>
    </source>
</evidence>
<accession>A0A699ZXD7</accession>
<keyword evidence="7" id="KW-0378">Hydrolase</keyword>
<dbReference type="InterPro" id="IPR011356">
    <property type="entry name" value="Leucine_aapep/pepB"/>
</dbReference>
<evidence type="ECO:0000256" key="5">
    <source>
        <dbReference type="ARBA" id="ARBA00022438"/>
    </source>
</evidence>
<name>A0A699ZXD7_HAELA</name>
<dbReference type="SUPFAM" id="SSF52949">
    <property type="entry name" value="Macro domain-like"/>
    <property type="match status" value="1"/>
</dbReference>
<dbReference type="Pfam" id="PF02789">
    <property type="entry name" value="Peptidase_M17_N"/>
    <property type="match status" value="1"/>
</dbReference>
<dbReference type="PANTHER" id="PTHR11963:SF23">
    <property type="entry name" value="CYTOSOL AMINOPEPTIDASE"/>
    <property type="match status" value="1"/>
</dbReference>
<feature type="region of interest" description="Disordered" evidence="8">
    <location>
        <begin position="1"/>
        <end position="21"/>
    </location>
</feature>
<dbReference type="Gene3D" id="3.40.220.10">
    <property type="entry name" value="Leucine Aminopeptidase, subunit E, domain 1"/>
    <property type="match status" value="1"/>
</dbReference>
<comment type="similarity">
    <text evidence="3">Belongs to the peptidase M17 family.</text>
</comment>
<dbReference type="GO" id="GO:0005737">
    <property type="term" value="C:cytoplasm"/>
    <property type="evidence" value="ECO:0007669"/>
    <property type="project" value="InterPro"/>
</dbReference>
<comment type="caution">
    <text evidence="10">The sequence shown here is derived from an EMBL/GenBank/DDBJ whole genome shotgun (WGS) entry which is preliminary data.</text>
</comment>
<dbReference type="InterPro" id="IPR023042">
    <property type="entry name" value="Peptidase_M17_leu_NH2_pept"/>
</dbReference>
<protein>
    <submittedName>
        <fullName evidence="10">Cytosol_AP domain-containing protein</fullName>
    </submittedName>
</protein>
<dbReference type="Proteomes" id="UP000485058">
    <property type="component" value="Unassembled WGS sequence"/>
</dbReference>
<proteinExistence type="inferred from homology"/>
<feature type="region of interest" description="Disordered" evidence="8">
    <location>
        <begin position="612"/>
        <end position="688"/>
    </location>
</feature>
<dbReference type="GO" id="GO:0070006">
    <property type="term" value="F:metalloaminopeptidase activity"/>
    <property type="evidence" value="ECO:0007669"/>
    <property type="project" value="InterPro"/>
</dbReference>
<dbReference type="SUPFAM" id="SSF53187">
    <property type="entry name" value="Zn-dependent exopeptidases"/>
    <property type="match status" value="1"/>
</dbReference>
<keyword evidence="6" id="KW-0645">Protease</keyword>
<feature type="region of interest" description="Disordered" evidence="8">
    <location>
        <begin position="746"/>
        <end position="783"/>
    </location>
</feature>
<feature type="compositionally biased region" description="Low complexity" evidence="8">
    <location>
        <begin position="747"/>
        <end position="773"/>
    </location>
</feature>
<gene>
    <name evidence="10" type="ORF">HaLaN_24861</name>
</gene>
<dbReference type="HAMAP" id="MF_00181">
    <property type="entry name" value="Cytosol_peptidase_M17"/>
    <property type="match status" value="1"/>
</dbReference>
<reference evidence="10 11" key="1">
    <citation type="submission" date="2020-02" db="EMBL/GenBank/DDBJ databases">
        <title>Draft genome sequence of Haematococcus lacustris strain NIES-144.</title>
        <authorList>
            <person name="Morimoto D."/>
            <person name="Nakagawa S."/>
            <person name="Yoshida T."/>
            <person name="Sawayama S."/>
        </authorList>
    </citation>
    <scope>NUCLEOTIDE SEQUENCE [LARGE SCALE GENOMIC DNA]</scope>
    <source>
        <strain evidence="10 11">NIES-144</strain>
    </source>
</reference>
<evidence type="ECO:0000256" key="3">
    <source>
        <dbReference type="ARBA" id="ARBA00009528"/>
    </source>
</evidence>
<dbReference type="GO" id="GO:0006508">
    <property type="term" value="P:proteolysis"/>
    <property type="evidence" value="ECO:0007669"/>
    <property type="project" value="UniProtKB-KW"/>
</dbReference>
<evidence type="ECO:0000256" key="2">
    <source>
        <dbReference type="ARBA" id="ARBA00001585"/>
    </source>
</evidence>
<dbReference type="InterPro" id="IPR000819">
    <property type="entry name" value="Peptidase_M17_C"/>
</dbReference>
<evidence type="ECO:0000259" key="9">
    <source>
        <dbReference type="PROSITE" id="PS00631"/>
    </source>
</evidence>
<organism evidence="10 11">
    <name type="scientific">Haematococcus lacustris</name>
    <name type="common">Green alga</name>
    <name type="synonym">Haematococcus pluvialis</name>
    <dbReference type="NCBI Taxonomy" id="44745"/>
    <lineage>
        <taxon>Eukaryota</taxon>
        <taxon>Viridiplantae</taxon>
        <taxon>Chlorophyta</taxon>
        <taxon>core chlorophytes</taxon>
        <taxon>Chlorophyceae</taxon>
        <taxon>CS clade</taxon>
        <taxon>Chlamydomonadales</taxon>
        <taxon>Haematococcaceae</taxon>
        <taxon>Haematococcus</taxon>
    </lineage>
</organism>
<dbReference type="EMBL" id="BLLF01003201">
    <property type="protein sequence ID" value="GFH26675.1"/>
    <property type="molecule type" value="Genomic_DNA"/>
</dbReference>
<comment type="subunit">
    <text evidence="4">Homohexamer (dimer of homotrimers).</text>
</comment>
<dbReference type="InterPro" id="IPR043472">
    <property type="entry name" value="Macro_dom-like"/>
</dbReference>
<dbReference type="AlphaFoldDB" id="A0A699ZXD7"/>
<dbReference type="PRINTS" id="PR00481">
    <property type="entry name" value="LAMNOPPTDASE"/>
</dbReference>